<accession>A0ABD0TMP1</accession>
<evidence type="ECO:0000313" key="6">
    <source>
        <dbReference type="Proteomes" id="UP001549921"/>
    </source>
</evidence>
<dbReference type="GO" id="GO:0005634">
    <property type="term" value="C:nucleus"/>
    <property type="evidence" value="ECO:0007669"/>
    <property type="project" value="UniProtKB-SubCell"/>
</dbReference>
<comment type="similarity">
    <text evidence="2">Belongs to the NUP186/NUP192/NUP205 family.</text>
</comment>
<name>A0ABD0TMP1_LOXSC</name>
<comment type="subcellular location">
    <subcellularLocation>
        <location evidence="1">Nucleus</location>
    </subcellularLocation>
</comment>
<dbReference type="EMBL" id="JBEDNZ010000003">
    <property type="protein sequence ID" value="KAL0850619.1"/>
    <property type="molecule type" value="Genomic_DNA"/>
</dbReference>
<comment type="caution">
    <text evidence="5">The sequence shown here is derived from an EMBL/GenBank/DDBJ whole genome shotgun (WGS) entry which is preliminary data.</text>
</comment>
<sequence length="1907" mass="209072">MDINEGTTTDDLWTPYKELVAVVEGYLAHESGGAPYAVHTFESVLRRHKQTFLSLLKNPAKSQASREEIKRGITEGVNLPSIGRTLLSKELVDEAIIISDMYNVNEYLALELLHTAQRQAPRHPGLPRGLVAVLLYYDGRRALVQALKELLMARDGVCWSINAREEIVNYVSRYVQQLISDGLIDAALDALRQFTLEGELELLQHNRALPPARHHARLQGTIETTRKLLAGVVFAASAQRGLQRGLLRLITEQTTSPSLGPTGALDEVSLALQMALLYALDLSVLHRREDGEELAKKLPLIEDPELIPILLEQLSPPAQGEARQGDNSAVTVAGAGCRALCQLSLGLALAALKRGPQSLARHQMKIELLEQDEVLVDAAIDGKVFEYLDEAILSTDFVWKEEYYQRRIHTLITDFIVLMHSKLMEMRVKADEAARAVAMYLAEGVAPPAGASASRTRLDALLRCVERLYARDPLRLRHEYWAAAAAERAPPHRAAGRAATLYKFVRLSGELVCAALLPPYLRALAALAVPQHTWALLARRDALSAHHLLTALARYYTNLRVDPAPFSEHQHSSLGASAIVTPAARPGKLLVRQEEVEAMIAALKLIAAVAKQDEAACASICENLQWDAVNCMFGLICCHVPIQLKAELCNTLGALASTASTAPRVWAALEAAQLVSATDEKRALNADLQEVECRMEDYPLSRAFVSLLIALCKAGPVPRALGAGARAPGLDPYLQHVLHRLALPAPHRPHASDMQRWHMLSLCFQLFALWLDQYEPSASDFPPPGREADTNPPPGFRLLVQLHSKSELLRLVLNTLETAYELLDKQPVQGKSYVEESLVSILQILERALALERSLASAAAEAGRGVLIVGLSKLILADDGPTGGDRLVTCCRVLQLVNTLPAAAARATALLCRALQAPHAARHLLAAQAHKHALAAEIRHGFVECLEAEEFGEEQSGYIRQAKEGILLLLHQALPTAPPNLAHFLLGYRLDDDVSRSALNEAGVAGYPRTCLHSVLDILDRHIAGQNNADREASNLVESCYRLVYWLCARPGTSAPALRFLRSRDYFLARHVKASVNLETASVVTLSARSWVLRACACEAGAAAAGRQHAALSTLLAALTHTPHHHAQEWEWCLLRRTLEALPVSVEAAVEPRWELFHAHQLRHAIAQCDLPTGLGGKRISVSRVHALLSRELAALHATAPQRNLVAMEIQKVLDYVTEVNRQRNLAATLTHYYDSWRQLTEILFCVAPPDILSLESRKNLLLNILQDLLNKIPPAEVLPQLGNLASGTVLLLLVNLRHCYILQKRETNMDASEFETSFFGPSNQIMQTKSLTLKFILHKILSWILVSGGSTQKMRVNLYGALLNYLNIVNLKPSPADPEEELNTTYVSRLDSSKARPSKEESALKSMVIDVISGFGENLCSIVCSDCIGAGHDVCRMVALSCLDTLVEINPRTDWMNTLTNQGYLRSLIDSLMQDDAGLKEALEPNPKSLRVLYVYESKMALLMKLAGTRAGAEVVLAQGALSCLAGMRALACHPDIHAPTDSHRHTEFVPHVANRFRQILVPALALCDALLTTLGTQNHSCVIHVTHLLLSHVECVDMVLRAAHPNSPQELLTEAEALTSVIARASDCAVVEAVRGDSALQHSAAALQRLHSLVLALIPRFAAPPPHQYNQTLATQQPDQNTLYYKIVCNLLTFARNMVEADGSHALFRPSLHGSGGGGGADAGPHLGALLQLLQNTLQRAQHHDKLLHTAQHQLHSVPTMTLDDIKKLLPEDAPASYPAEARACAVSELRSRVADRRRDLQLVRLALDGALYLLWAHLRVYLRVAAAPPENAIGDHDMSLSVGVAWRASGGTELVALRKGLVGVFNDRFVEDLLDTAKSQPAAQRGFLEVLLKDIKNMIQFSPL</sequence>
<dbReference type="InterPro" id="IPR021827">
    <property type="entry name" value="Nup186/Nup192/Nup205"/>
</dbReference>
<evidence type="ECO:0008006" key="7">
    <source>
        <dbReference type="Google" id="ProtNLM"/>
    </source>
</evidence>
<keyword evidence="4" id="KW-0539">Nucleus</keyword>
<evidence type="ECO:0000256" key="4">
    <source>
        <dbReference type="ARBA" id="ARBA00023242"/>
    </source>
</evidence>
<reference evidence="5 6" key="1">
    <citation type="submission" date="2024-06" db="EMBL/GenBank/DDBJ databases">
        <title>A chromosome-level genome assembly of beet webworm, Loxostege sticticalis.</title>
        <authorList>
            <person name="Zhang Y."/>
        </authorList>
    </citation>
    <scope>NUCLEOTIDE SEQUENCE [LARGE SCALE GENOMIC DNA]</scope>
    <source>
        <strain evidence="5">AQ028</strain>
        <tissue evidence="5">Male pupae</tissue>
    </source>
</reference>
<dbReference type="PANTHER" id="PTHR31344">
    <property type="entry name" value="NUCLEAR PORE COMPLEX PROTEIN NUP205"/>
    <property type="match status" value="1"/>
</dbReference>
<evidence type="ECO:0000256" key="3">
    <source>
        <dbReference type="ARBA" id="ARBA00022448"/>
    </source>
</evidence>
<evidence type="ECO:0000313" key="5">
    <source>
        <dbReference type="EMBL" id="KAL0850619.1"/>
    </source>
</evidence>
<dbReference type="Pfam" id="PF11894">
    <property type="entry name" value="Nup192"/>
    <property type="match status" value="1"/>
</dbReference>
<proteinExistence type="inferred from homology"/>
<gene>
    <name evidence="5" type="ORF">ABMA28_012378</name>
</gene>
<protein>
    <recommendedName>
        <fullName evidence="7">Nuclear pore complex protein Nup205</fullName>
    </recommendedName>
</protein>
<keyword evidence="3" id="KW-0813">Transport</keyword>
<evidence type="ECO:0000256" key="1">
    <source>
        <dbReference type="ARBA" id="ARBA00004123"/>
    </source>
</evidence>
<dbReference type="Proteomes" id="UP001549921">
    <property type="component" value="Unassembled WGS sequence"/>
</dbReference>
<dbReference type="PANTHER" id="PTHR31344:SF0">
    <property type="entry name" value="NUCLEAR PORE COMPLEX PROTEIN NUP205"/>
    <property type="match status" value="1"/>
</dbReference>
<evidence type="ECO:0000256" key="2">
    <source>
        <dbReference type="ARBA" id="ARBA00005892"/>
    </source>
</evidence>
<organism evidence="5 6">
    <name type="scientific">Loxostege sticticalis</name>
    <name type="common">Beet webworm moth</name>
    <dbReference type="NCBI Taxonomy" id="481309"/>
    <lineage>
        <taxon>Eukaryota</taxon>
        <taxon>Metazoa</taxon>
        <taxon>Ecdysozoa</taxon>
        <taxon>Arthropoda</taxon>
        <taxon>Hexapoda</taxon>
        <taxon>Insecta</taxon>
        <taxon>Pterygota</taxon>
        <taxon>Neoptera</taxon>
        <taxon>Endopterygota</taxon>
        <taxon>Lepidoptera</taxon>
        <taxon>Glossata</taxon>
        <taxon>Ditrysia</taxon>
        <taxon>Pyraloidea</taxon>
        <taxon>Crambidae</taxon>
        <taxon>Pyraustinae</taxon>
        <taxon>Loxostege</taxon>
    </lineage>
</organism>